<sequence length="304" mass="33973">MNDMQNEQAGRRGGPKTNKGKLAASRNSLRHGLTSKKLIPELLRKDQVAGIQASLDQEFKPAGTTEQLLVAEMARHAAMMELGEKAEGAVLRHGARELSGMILSTSSEPGDDADEREDAVLASAVSTEALDKFNRYRRGHEKAFYAALNKLREIQHDRMTRQSQEKTEQKDNSANLFETEAACEKHLAKRFSRSNWRCPRCLGAQGSWLQRQKRWECNGCHRQVGLRHGTVMERSQLALTAWFRAIQEVVHNPDITSLQLAEVLGIQRRGTVTRMINRITNAMQADGANTQLASLNTITKAEST</sequence>
<protein>
    <recommendedName>
        <fullName evidence="4">Transposase zinc-ribbon domain-containing protein</fullName>
    </recommendedName>
</protein>
<comment type="caution">
    <text evidence="2">The sequence shown here is derived from an EMBL/GenBank/DDBJ whole genome shotgun (WGS) entry which is preliminary data.</text>
</comment>
<evidence type="ECO:0000313" key="3">
    <source>
        <dbReference type="Proteomes" id="UP000238322"/>
    </source>
</evidence>
<feature type="region of interest" description="Disordered" evidence="1">
    <location>
        <begin position="1"/>
        <end position="26"/>
    </location>
</feature>
<dbReference type="RefSeq" id="WP_105329675.1">
    <property type="nucleotide sequence ID" value="NZ_PUHY01000006.1"/>
</dbReference>
<evidence type="ECO:0000313" key="2">
    <source>
        <dbReference type="EMBL" id="PQO36385.1"/>
    </source>
</evidence>
<accession>A0A2S8FW27</accession>
<name>A0A2S8FW27_9BACT</name>
<dbReference type="Proteomes" id="UP000238322">
    <property type="component" value="Unassembled WGS sequence"/>
</dbReference>
<evidence type="ECO:0008006" key="4">
    <source>
        <dbReference type="Google" id="ProtNLM"/>
    </source>
</evidence>
<dbReference type="OrthoDB" id="9769409at2"/>
<dbReference type="AlphaFoldDB" id="A0A2S8FW27"/>
<dbReference type="EMBL" id="PUHY01000006">
    <property type="protein sequence ID" value="PQO36385.1"/>
    <property type="molecule type" value="Genomic_DNA"/>
</dbReference>
<organism evidence="2 3">
    <name type="scientific">Blastopirellula marina</name>
    <dbReference type="NCBI Taxonomy" id="124"/>
    <lineage>
        <taxon>Bacteria</taxon>
        <taxon>Pseudomonadati</taxon>
        <taxon>Planctomycetota</taxon>
        <taxon>Planctomycetia</taxon>
        <taxon>Pirellulales</taxon>
        <taxon>Pirellulaceae</taxon>
        <taxon>Blastopirellula</taxon>
    </lineage>
</organism>
<reference evidence="2 3" key="1">
    <citation type="submission" date="2018-02" db="EMBL/GenBank/DDBJ databases">
        <title>Comparative genomes isolates from brazilian mangrove.</title>
        <authorList>
            <person name="Araujo J.E."/>
            <person name="Taketani R.G."/>
            <person name="Silva M.C.P."/>
            <person name="Loureco M.V."/>
            <person name="Andreote F.D."/>
        </authorList>
    </citation>
    <scope>NUCLEOTIDE SEQUENCE [LARGE SCALE GENOMIC DNA]</scope>
    <source>
        <strain evidence="2 3">Hex-1 MGV</strain>
    </source>
</reference>
<proteinExistence type="predicted"/>
<gene>
    <name evidence="2" type="ORF">C5Y83_10835</name>
</gene>
<evidence type="ECO:0000256" key="1">
    <source>
        <dbReference type="SAM" id="MobiDB-lite"/>
    </source>
</evidence>